<evidence type="ECO:0008006" key="2">
    <source>
        <dbReference type="Google" id="ProtNLM"/>
    </source>
</evidence>
<name>X1CYP4_9ZZZZ</name>
<sequence>MGKEAKLSFLPPQSGDVERTYADVSKAEKLLGYSPKVSIEEGIEKFVKWYLNQKE</sequence>
<evidence type="ECO:0000313" key="1">
    <source>
        <dbReference type="EMBL" id="GAH12962.1"/>
    </source>
</evidence>
<comment type="caution">
    <text evidence="1">The sequence shown here is derived from an EMBL/GenBank/DDBJ whole genome shotgun (WGS) entry which is preliminary data.</text>
</comment>
<proteinExistence type="predicted"/>
<reference evidence="1" key="1">
    <citation type="journal article" date="2014" name="Front. Microbiol.">
        <title>High frequency of phylogenetically diverse reductive dehalogenase-homologous genes in deep subseafloor sedimentary metagenomes.</title>
        <authorList>
            <person name="Kawai M."/>
            <person name="Futagami T."/>
            <person name="Toyoda A."/>
            <person name="Takaki Y."/>
            <person name="Nishi S."/>
            <person name="Hori S."/>
            <person name="Arai W."/>
            <person name="Tsubouchi T."/>
            <person name="Morono Y."/>
            <person name="Uchiyama I."/>
            <person name="Ito T."/>
            <person name="Fujiyama A."/>
            <person name="Inagaki F."/>
            <person name="Takami H."/>
        </authorList>
    </citation>
    <scope>NUCLEOTIDE SEQUENCE</scope>
    <source>
        <strain evidence="1">Expedition CK06-06</strain>
    </source>
</reference>
<gene>
    <name evidence="1" type="ORF">S01H4_56325</name>
</gene>
<dbReference type="AlphaFoldDB" id="X1CYP4"/>
<dbReference type="SUPFAM" id="SSF51735">
    <property type="entry name" value="NAD(P)-binding Rossmann-fold domains"/>
    <property type="match status" value="1"/>
</dbReference>
<dbReference type="Gene3D" id="3.90.25.10">
    <property type="entry name" value="UDP-galactose 4-epimerase, domain 1"/>
    <property type="match status" value="1"/>
</dbReference>
<protein>
    <recommendedName>
        <fullName evidence="2">NAD(P)-binding domain-containing protein</fullName>
    </recommendedName>
</protein>
<dbReference type="EMBL" id="BART01032625">
    <property type="protein sequence ID" value="GAH12962.1"/>
    <property type="molecule type" value="Genomic_DNA"/>
</dbReference>
<organism evidence="1">
    <name type="scientific">marine sediment metagenome</name>
    <dbReference type="NCBI Taxonomy" id="412755"/>
    <lineage>
        <taxon>unclassified sequences</taxon>
        <taxon>metagenomes</taxon>
        <taxon>ecological metagenomes</taxon>
    </lineage>
</organism>
<dbReference type="InterPro" id="IPR036291">
    <property type="entry name" value="NAD(P)-bd_dom_sf"/>
</dbReference>
<accession>X1CYP4</accession>